<accession>A0A2J6PXE2</accession>
<dbReference type="Pfam" id="PF18922">
    <property type="entry name" value="DUF5672"/>
    <property type="match status" value="1"/>
</dbReference>
<dbReference type="Proteomes" id="UP000235672">
    <property type="component" value="Unassembled WGS sequence"/>
</dbReference>
<dbReference type="OrthoDB" id="10025998at2759"/>
<proteinExistence type="predicted"/>
<keyword evidence="3" id="KW-1185">Reference proteome</keyword>
<dbReference type="InterPro" id="IPR043729">
    <property type="entry name" value="DUF5672"/>
</dbReference>
<dbReference type="STRING" id="1745343.A0A2J6PXE2"/>
<evidence type="ECO:0000313" key="3">
    <source>
        <dbReference type="Proteomes" id="UP000235672"/>
    </source>
</evidence>
<evidence type="ECO:0000259" key="1">
    <source>
        <dbReference type="Pfam" id="PF18922"/>
    </source>
</evidence>
<name>A0A2J6PXE2_9HELO</name>
<gene>
    <name evidence="2" type="ORF">NA56DRAFT_647816</name>
</gene>
<reference evidence="2 3" key="1">
    <citation type="submission" date="2016-05" db="EMBL/GenBank/DDBJ databases">
        <title>A degradative enzymes factory behind the ericoid mycorrhizal symbiosis.</title>
        <authorList>
            <consortium name="DOE Joint Genome Institute"/>
            <person name="Martino E."/>
            <person name="Morin E."/>
            <person name="Grelet G."/>
            <person name="Kuo A."/>
            <person name="Kohler A."/>
            <person name="Daghino S."/>
            <person name="Barry K."/>
            <person name="Choi C."/>
            <person name="Cichocki N."/>
            <person name="Clum A."/>
            <person name="Copeland A."/>
            <person name="Hainaut M."/>
            <person name="Haridas S."/>
            <person name="Labutti K."/>
            <person name="Lindquist E."/>
            <person name="Lipzen A."/>
            <person name="Khouja H.-R."/>
            <person name="Murat C."/>
            <person name="Ohm R."/>
            <person name="Olson A."/>
            <person name="Spatafora J."/>
            <person name="Veneault-Fourrey C."/>
            <person name="Henrissat B."/>
            <person name="Grigoriev I."/>
            <person name="Martin F."/>
            <person name="Perotto S."/>
        </authorList>
    </citation>
    <scope>NUCLEOTIDE SEQUENCE [LARGE SCALE GENOMIC DNA]</scope>
    <source>
        <strain evidence="2 3">UAMH 7357</strain>
    </source>
</reference>
<protein>
    <recommendedName>
        <fullName evidence="1">DUF5672 domain-containing protein</fullName>
    </recommendedName>
</protein>
<sequence length="331" mass="37414">MLVQLPAFSNVGKVKVKQLLWPSLWFILLLWFLIDTIKVSGSPGAISTSSTNSSSYSLSGKVHKYYTSIKRPFLKQQSPQIDNSLSGVTANISTSNKVAVIVETRQSGGLIPLVLHFASVLGPDWPVLIYTPAENFGSFHTSHALLRYIKAGRIVIRPLADGVYFPNWDSVSEFITQKWMWEDLAPAEHVLIFQADSVLCANSVRSVEDFFEWDLIGAPIKPQLGIGYNGGLSLRKRRTMLRVLDEFDWKKDPEDQWFFARLGEMRAADEEAGIENGIKLPSMEIARTFAVESIDYPHPLGLHQPNRFLKNEKLNEWCPEYKLVRTDRISS</sequence>
<evidence type="ECO:0000313" key="2">
    <source>
        <dbReference type="EMBL" id="PMD18634.1"/>
    </source>
</evidence>
<dbReference type="AlphaFoldDB" id="A0A2J6PXE2"/>
<organism evidence="2 3">
    <name type="scientific">Hyaloscypha hepaticicola</name>
    <dbReference type="NCBI Taxonomy" id="2082293"/>
    <lineage>
        <taxon>Eukaryota</taxon>
        <taxon>Fungi</taxon>
        <taxon>Dikarya</taxon>
        <taxon>Ascomycota</taxon>
        <taxon>Pezizomycotina</taxon>
        <taxon>Leotiomycetes</taxon>
        <taxon>Helotiales</taxon>
        <taxon>Hyaloscyphaceae</taxon>
        <taxon>Hyaloscypha</taxon>
    </lineage>
</organism>
<feature type="domain" description="DUF5672" evidence="1">
    <location>
        <begin position="159"/>
        <end position="303"/>
    </location>
</feature>
<dbReference type="EMBL" id="KZ613493">
    <property type="protein sequence ID" value="PMD18634.1"/>
    <property type="molecule type" value="Genomic_DNA"/>
</dbReference>